<reference evidence="8 9" key="1">
    <citation type="journal article" date="2019" name="ISME J.">
        <title>Insights into ecological role of a new deltaproteobacterial order Candidatus Acidulodesulfobacterales by metagenomics and metatranscriptomics.</title>
        <authorList>
            <person name="Tan S."/>
            <person name="Liu J."/>
            <person name="Fang Y."/>
            <person name="Hedlund B.P."/>
            <person name="Lian Z.H."/>
            <person name="Huang L.Y."/>
            <person name="Li J.T."/>
            <person name="Huang L.N."/>
            <person name="Li W.J."/>
            <person name="Jiang H.C."/>
            <person name="Dong H.L."/>
            <person name="Shu W.S."/>
        </authorList>
    </citation>
    <scope>NUCLEOTIDE SEQUENCE [LARGE SCALE GENOMIC DNA]</scope>
    <source>
        <strain evidence="8">AP1</strain>
    </source>
</reference>
<dbReference type="Gene3D" id="3.30.70.20">
    <property type="match status" value="1"/>
</dbReference>
<evidence type="ECO:0000256" key="1">
    <source>
        <dbReference type="ARBA" id="ARBA00001966"/>
    </source>
</evidence>
<keyword evidence="4" id="KW-0677">Repeat</keyword>
<evidence type="ECO:0000259" key="7">
    <source>
        <dbReference type="PROSITE" id="PS51379"/>
    </source>
</evidence>
<dbReference type="NCBIfam" id="TIGR02179">
    <property type="entry name" value="PorD_KorD"/>
    <property type="match status" value="1"/>
</dbReference>
<dbReference type="PANTHER" id="PTHR43724">
    <property type="entry name" value="PYRUVATE SYNTHASE SUBUNIT PORD"/>
    <property type="match status" value="1"/>
</dbReference>
<dbReference type="GO" id="GO:0051539">
    <property type="term" value="F:4 iron, 4 sulfur cluster binding"/>
    <property type="evidence" value="ECO:0007669"/>
    <property type="project" value="UniProtKB-KW"/>
</dbReference>
<keyword evidence="5" id="KW-0408">Iron</keyword>
<evidence type="ECO:0000256" key="4">
    <source>
        <dbReference type="ARBA" id="ARBA00022737"/>
    </source>
</evidence>
<dbReference type="InterPro" id="IPR011898">
    <property type="entry name" value="PorD_KorD"/>
</dbReference>
<sequence length="93" mass="10357">MLKEEKLDFKLGIIARPGAALANKTGSFRSEIPVFKLDKCTGCDLCIYYCPEGVVFGDKKTKKYSFDEDYCKGCGICAEECPAKDIDMILVEK</sequence>
<proteinExistence type="predicted"/>
<keyword evidence="3" id="KW-0479">Metal-binding</keyword>
<accession>A0A519BPL7</accession>
<dbReference type="InterPro" id="IPR017900">
    <property type="entry name" value="4Fe4S_Fe_S_CS"/>
</dbReference>
<dbReference type="SUPFAM" id="SSF54862">
    <property type="entry name" value="4Fe-4S ferredoxins"/>
    <property type="match status" value="1"/>
</dbReference>
<evidence type="ECO:0000313" key="9">
    <source>
        <dbReference type="Proteomes" id="UP000319296"/>
    </source>
</evidence>
<gene>
    <name evidence="8" type="ORF">EVG15_01945</name>
</gene>
<dbReference type="GO" id="GO:0016625">
    <property type="term" value="F:oxidoreductase activity, acting on the aldehyde or oxo group of donors, iron-sulfur protein as acceptor"/>
    <property type="evidence" value="ECO:0007669"/>
    <property type="project" value="InterPro"/>
</dbReference>
<comment type="cofactor">
    <cofactor evidence="1">
        <name>[4Fe-4S] cluster</name>
        <dbReference type="ChEBI" id="CHEBI:49883"/>
    </cofactor>
</comment>
<dbReference type="Pfam" id="PF12838">
    <property type="entry name" value="Fer4_7"/>
    <property type="match status" value="1"/>
</dbReference>
<comment type="caution">
    <text evidence="8">The sequence shown here is derived from an EMBL/GenBank/DDBJ whole genome shotgun (WGS) entry which is preliminary data.</text>
</comment>
<keyword evidence="6" id="KW-0411">Iron-sulfur</keyword>
<dbReference type="PANTHER" id="PTHR43724:SF1">
    <property type="entry name" value="PYRUVATE SYNTHASE SUBUNIT PORD"/>
    <property type="match status" value="1"/>
</dbReference>
<dbReference type="GO" id="GO:0046872">
    <property type="term" value="F:metal ion binding"/>
    <property type="evidence" value="ECO:0007669"/>
    <property type="project" value="UniProtKB-KW"/>
</dbReference>
<organism evidence="8 9">
    <name type="scientific">Candidatus Acididesulfobacter diazotrophicus</name>
    <dbReference type="NCBI Taxonomy" id="2597226"/>
    <lineage>
        <taxon>Bacteria</taxon>
        <taxon>Deltaproteobacteria</taxon>
        <taxon>Candidatus Acidulodesulfobacterales</taxon>
        <taxon>Candidatus Acididesulfobacter</taxon>
    </lineage>
</organism>
<feature type="domain" description="4Fe-4S ferredoxin-type" evidence="7">
    <location>
        <begin position="31"/>
        <end position="60"/>
    </location>
</feature>
<dbReference type="Proteomes" id="UP000319296">
    <property type="component" value="Unassembled WGS sequence"/>
</dbReference>
<evidence type="ECO:0000256" key="5">
    <source>
        <dbReference type="ARBA" id="ARBA00023004"/>
    </source>
</evidence>
<evidence type="ECO:0000256" key="3">
    <source>
        <dbReference type="ARBA" id="ARBA00022723"/>
    </source>
</evidence>
<dbReference type="InterPro" id="IPR017896">
    <property type="entry name" value="4Fe4S_Fe-S-bd"/>
</dbReference>
<evidence type="ECO:0000256" key="6">
    <source>
        <dbReference type="ARBA" id="ARBA00023014"/>
    </source>
</evidence>
<dbReference type="PROSITE" id="PS00198">
    <property type="entry name" value="4FE4S_FER_1"/>
    <property type="match status" value="1"/>
</dbReference>
<evidence type="ECO:0000256" key="2">
    <source>
        <dbReference type="ARBA" id="ARBA00022485"/>
    </source>
</evidence>
<keyword evidence="2" id="KW-0004">4Fe-4S</keyword>
<dbReference type="AlphaFoldDB" id="A0A519BPL7"/>
<name>A0A519BPL7_9DELT</name>
<feature type="domain" description="4Fe-4S ferredoxin-type" evidence="7">
    <location>
        <begin position="62"/>
        <end position="91"/>
    </location>
</feature>
<dbReference type="PROSITE" id="PS51379">
    <property type="entry name" value="4FE4S_FER_2"/>
    <property type="match status" value="2"/>
</dbReference>
<protein>
    <submittedName>
        <fullName evidence="8">4Fe-4S dicluster domain-containing protein</fullName>
    </submittedName>
</protein>
<dbReference type="EMBL" id="SGBB01000002">
    <property type="protein sequence ID" value="RZD19222.1"/>
    <property type="molecule type" value="Genomic_DNA"/>
</dbReference>
<evidence type="ECO:0000313" key="8">
    <source>
        <dbReference type="EMBL" id="RZD19222.1"/>
    </source>
</evidence>